<keyword evidence="2" id="KW-1185">Reference proteome</keyword>
<sequence>MDFLLFVAGLSLASRTVVINLSPLTLKVIVKCWRFNYERTAKEHEYCIYLGSIKSVSFIEVTVNNLPLVIPEAVKEVVQEVKAGKYWFSIYLLKRRILNFWWSFKRVLQEGSDEALFDCFYLMINSGAWWLFDANIPHQKYQY</sequence>
<gene>
    <name evidence="1" type="ORF">MKW98_008462</name>
</gene>
<evidence type="ECO:0000313" key="2">
    <source>
        <dbReference type="Proteomes" id="UP001202328"/>
    </source>
</evidence>
<dbReference type="AlphaFoldDB" id="A0AAD4SIL5"/>
<protein>
    <submittedName>
        <fullName evidence="1">Uncharacterized protein</fullName>
    </submittedName>
</protein>
<dbReference type="EMBL" id="JAJJMB010010578">
    <property type="protein sequence ID" value="KAI3907785.1"/>
    <property type="molecule type" value="Genomic_DNA"/>
</dbReference>
<dbReference type="Proteomes" id="UP001202328">
    <property type="component" value="Unassembled WGS sequence"/>
</dbReference>
<organism evidence="1 2">
    <name type="scientific">Papaver atlanticum</name>
    <dbReference type="NCBI Taxonomy" id="357466"/>
    <lineage>
        <taxon>Eukaryota</taxon>
        <taxon>Viridiplantae</taxon>
        <taxon>Streptophyta</taxon>
        <taxon>Embryophyta</taxon>
        <taxon>Tracheophyta</taxon>
        <taxon>Spermatophyta</taxon>
        <taxon>Magnoliopsida</taxon>
        <taxon>Ranunculales</taxon>
        <taxon>Papaveraceae</taxon>
        <taxon>Papaveroideae</taxon>
        <taxon>Papaver</taxon>
    </lineage>
</organism>
<accession>A0AAD4SIL5</accession>
<comment type="caution">
    <text evidence="1">The sequence shown here is derived from an EMBL/GenBank/DDBJ whole genome shotgun (WGS) entry which is preliminary data.</text>
</comment>
<proteinExistence type="predicted"/>
<name>A0AAD4SIL5_9MAGN</name>
<evidence type="ECO:0000313" key="1">
    <source>
        <dbReference type="EMBL" id="KAI3907785.1"/>
    </source>
</evidence>
<reference evidence="1" key="1">
    <citation type="submission" date="2022-04" db="EMBL/GenBank/DDBJ databases">
        <title>A functionally conserved STORR gene fusion in Papaver species that diverged 16.8 million years ago.</title>
        <authorList>
            <person name="Catania T."/>
        </authorList>
    </citation>
    <scope>NUCLEOTIDE SEQUENCE</scope>
    <source>
        <strain evidence="1">S-188037</strain>
    </source>
</reference>